<organism evidence="2">
    <name type="scientific">biofilter metagenome</name>
    <dbReference type="NCBI Taxonomy" id="1070537"/>
    <lineage>
        <taxon>unclassified sequences</taxon>
        <taxon>metagenomes</taxon>
        <taxon>ecological metagenomes</taxon>
    </lineage>
</organism>
<evidence type="ECO:0000313" key="2">
    <source>
        <dbReference type="EMBL" id="CVK35463.1"/>
    </source>
</evidence>
<reference evidence="2" key="1">
    <citation type="journal article" date="2016" name="Sci. Rep.">
        <title>Genomics of high molecular weight plasmids isolated from an on-farm biopurification system.</title>
        <authorList>
            <person name="Martini M.C."/>
            <person name="Wibberg D."/>
            <person name="Lozano M."/>
            <person name="Torres Tejerizo G."/>
            <person name="Albicoro F.J."/>
            <person name="Jaenicke S."/>
            <person name="van Elsas J.D."/>
            <person name="Petroni A."/>
            <person name="Garcillan-Barcia M.P."/>
            <person name="de la Cruz F."/>
            <person name="Schluter A."/>
            <person name="Puhler A."/>
            <person name="Pistorio M."/>
            <person name="Lagares A."/>
            <person name="Del Papa M.F."/>
        </authorList>
    </citation>
    <scope>NUCLEOTIDE SEQUENCE</scope>
    <source>
        <plasmid evidence="2">pMC1</plasmid>
    </source>
</reference>
<geneLocation type="plasmid" evidence="2">
    <name>pMC1</name>
</geneLocation>
<keyword evidence="1" id="KW-1133">Transmembrane helix</keyword>
<dbReference type="EMBL" id="LT158601">
    <property type="protein sequence ID" value="CVK35463.1"/>
    <property type="molecule type" value="Genomic_DNA"/>
</dbReference>
<keyword evidence="1" id="KW-0472">Membrane</keyword>
<name>A0A1A7GCZ4_9ZZZZ</name>
<keyword evidence="1" id="KW-0812">Transmembrane</keyword>
<keyword evidence="2" id="KW-0614">Plasmid</keyword>
<proteinExistence type="predicted"/>
<evidence type="ECO:0000256" key="1">
    <source>
        <dbReference type="SAM" id="Phobius"/>
    </source>
</evidence>
<accession>A0A1A7GCZ4</accession>
<dbReference type="AlphaFoldDB" id="A0A1A7GCZ4"/>
<sequence>MVSGKSDEIIIDGRDLLTSIRIGVKMPRMFGLRMTIATWLFKLAGLVSGLNVFVEADDDEL</sequence>
<protein>
    <submittedName>
        <fullName evidence="2">Putative membrane protein</fullName>
    </submittedName>
</protein>
<feature type="transmembrane region" description="Helical" evidence="1">
    <location>
        <begin position="30"/>
        <end position="54"/>
    </location>
</feature>
<gene>
    <name evidence="2" type="ORF">MCM2015_pMC1_22</name>
</gene>